<keyword evidence="10" id="KW-0150">Chloroplast</keyword>
<dbReference type="EMBL" id="MN853875">
    <property type="protein sequence ID" value="QHD45026.1"/>
    <property type="molecule type" value="Genomic_DNA"/>
</dbReference>
<evidence type="ECO:0000256" key="4">
    <source>
        <dbReference type="ARBA" id="ARBA00022781"/>
    </source>
</evidence>
<evidence type="ECO:0000256" key="1">
    <source>
        <dbReference type="ARBA" id="ARBA00004141"/>
    </source>
</evidence>
<comment type="catalytic activity">
    <reaction evidence="9">
        <text>K(+)(in) + H(+)(out) = K(+)(out) + H(+)(in)</text>
        <dbReference type="Rhea" id="RHEA:29467"/>
        <dbReference type="ChEBI" id="CHEBI:15378"/>
        <dbReference type="ChEBI" id="CHEBI:29103"/>
    </reaction>
</comment>
<evidence type="ECO:0000256" key="6">
    <source>
        <dbReference type="ARBA" id="ARBA00023065"/>
    </source>
</evidence>
<keyword evidence="9" id="KW-0050">Antiport</keyword>
<comment type="function">
    <text evidence="9">Contributes to K(+)/H(+) antiport activity by supporting proton efflux to control proton extrusion and homeostasis in chloroplasts in a light-dependent manner to modulate photosynthesis. Prevents excessive induction of non-photochemical quenching (NPQ) under continuous-light conditions. Indirectly promotes efficient inorganic carbon uptake into chloroplasts.</text>
</comment>
<organism evidence="10">
    <name type="scientific">Ulva pertusa</name>
    <name type="common">Sea lettuce</name>
    <dbReference type="NCBI Taxonomy" id="3120"/>
    <lineage>
        <taxon>Eukaryota</taxon>
        <taxon>Viridiplantae</taxon>
        <taxon>Chlorophyta</taxon>
        <taxon>core chlorophytes</taxon>
        <taxon>Ulvophyceae</taxon>
        <taxon>OUU clade</taxon>
        <taxon>Ulvales</taxon>
        <taxon>Ulvaceae</taxon>
        <taxon>Ulva</taxon>
    </lineage>
</organism>
<evidence type="ECO:0000313" key="10">
    <source>
        <dbReference type="EMBL" id="QHD45026.1"/>
    </source>
</evidence>
<gene>
    <name evidence="9 10" type="primary">cemA</name>
</gene>
<evidence type="ECO:0000256" key="3">
    <source>
        <dbReference type="ARBA" id="ARBA00022692"/>
    </source>
</evidence>
<proteinExistence type="inferred from homology"/>
<keyword evidence="9" id="KW-0630">Potassium</keyword>
<comment type="subcellular location">
    <subcellularLocation>
        <location evidence="1">Membrane</location>
        <topology evidence="1">Multi-pass membrane protein</topology>
    </subcellularLocation>
    <subcellularLocation>
        <location evidence="9">Plastid</location>
        <location evidence="9">Chloroplast inner membrane</location>
        <topology evidence="9">Multi-pass membrane protein</topology>
    </subcellularLocation>
</comment>
<dbReference type="PANTHER" id="PTHR33650">
    <property type="entry name" value="CHLOROPLAST ENVELOPE MEMBRANE PROTEIN-RELATED"/>
    <property type="match status" value="1"/>
</dbReference>
<evidence type="ECO:0000256" key="9">
    <source>
        <dbReference type="HAMAP-Rule" id="MF_01308"/>
    </source>
</evidence>
<evidence type="ECO:0000256" key="8">
    <source>
        <dbReference type="ARBA" id="ARBA00043980"/>
    </source>
</evidence>
<keyword evidence="2 9" id="KW-0813">Transport</keyword>
<evidence type="ECO:0000256" key="7">
    <source>
        <dbReference type="ARBA" id="ARBA00023136"/>
    </source>
</evidence>
<geneLocation type="chloroplast" evidence="10"/>
<dbReference type="GO" id="GO:0006813">
    <property type="term" value="P:potassium ion transport"/>
    <property type="evidence" value="ECO:0007669"/>
    <property type="project" value="UniProtKB-UniRule"/>
</dbReference>
<dbReference type="GO" id="GO:0009706">
    <property type="term" value="C:chloroplast inner membrane"/>
    <property type="evidence" value="ECO:0007669"/>
    <property type="project" value="UniProtKB-SubCell"/>
</dbReference>
<evidence type="ECO:0000256" key="5">
    <source>
        <dbReference type="ARBA" id="ARBA00022989"/>
    </source>
</evidence>
<feature type="transmembrane region" description="Helical" evidence="9">
    <location>
        <begin position="218"/>
        <end position="238"/>
    </location>
</feature>
<name>A0A6B9P3V2_ULVPE</name>
<keyword evidence="5 9" id="KW-1133">Transmembrane helix</keyword>
<keyword evidence="4 9" id="KW-0375">Hydrogen ion transport</keyword>
<keyword evidence="6 9" id="KW-0406">Ion transport</keyword>
<reference evidence="10" key="1">
    <citation type="submission" date="2019-12" db="EMBL/GenBank/DDBJ databases">
        <authorList>
            <person name="Han H."/>
        </authorList>
    </citation>
    <scope>NUCLEOTIDE SEQUENCE</scope>
</reference>
<dbReference type="InterPro" id="IPR004282">
    <property type="entry name" value="CemA"/>
</dbReference>
<feature type="transmembrane region" description="Helical" evidence="9">
    <location>
        <begin position="67"/>
        <end position="87"/>
    </location>
</feature>
<keyword evidence="3 9" id="KW-0812">Transmembrane</keyword>
<dbReference type="GO" id="GO:0015078">
    <property type="term" value="F:proton transmembrane transporter activity"/>
    <property type="evidence" value="ECO:0007669"/>
    <property type="project" value="UniProtKB-UniRule"/>
</dbReference>
<keyword evidence="9" id="KW-1001">Plastid inner membrane</keyword>
<evidence type="ECO:0000256" key="2">
    <source>
        <dbReference type="ARBA" id="ARBA00022448"/>
    </source>
</evidence>
<dbReference type="HAMAP" id="MF_01308">
    <property type="entry name" value="CemA_PxcA"/>
    <property type="match status" value="1"/>
</dbReference>
<sequence>MYNNNNNIRFKSKTKLPRSIEPVGIIPRSIIRTLNRFLTQLFQNSNTLVIEEFRISRYQILVSLQSLLSLIFIPLIINFLAKTFILIPLTDYLWNKQQDDIFLNSYLEKEALIELQDFEEVLYFDYFLTPTRYETPNWATYETGFNALEFPVILKSQIQKKTLDLANNYNQKSIEALTNFFGDLITFGTLILVIIILKPQIIIFKSFLVEFIYSLSDTLKSALLILSTNLLVGFHSPRGWELFLEFFLNRFGFPPNENFIFLFVATFPVLLDTIFKYWIFRYLNKISPSTVATYHAMIE</sequence>
<keyword evidence="7 9" id="KW-0472">Membrane</keyword>
<protein>
    <recommendedName>
        <fullName evidence="9">Potassium/proton antiporter CemA</fullName>
    </recommendedName>
    <alternativeName>
        <fullName evidence="9">Chloroplast envelope membrane protein A</fullName>
        <shortName evidence="9">CemA</shortName>
    </alternativeName>
</protein>
<keyword evidence="9" id="KW-0633">Potassium transport</keyword>
<dbReference type="GO" id="GO:0015297">
    <property type="term" value="F:antiporter activity"/>
    <property type="evidence" value="ECO:0007669"/>
    <property type="project" value="UniProtKB-KW"/>
</dbReference>
<dbReference type="PANTHER" id="PTHR33650:SF2">
    <property type="entry name" value="CHLOROPLAST ENVELOPE MEMBRANE PROTEIN"/>
    <property type="match status" value="1"/>
</dbReference>
<keyword evidence="10" id="KW-0934">Plastid</keyword>
<accession>A0A6B9P3V2</accession>
<comment type="similarity">
    <text evidence="8 9">Belongs to the CemA family.</text>
</comment>
<feature type="transmembrane region" description="Helical" evidence="9">
    <location>
        <begin position="258"/>
        <end position="279"/>
    </location>
</feature>
<dbReference type="Pfam" id="PF03040">
    <property type="entry name" value="CemA"/>
    <property type="match status" value="1"/>
</dbReference>
<dbReference type="AlphaFoldDB" id="A0A6B9P3V2"/>